<accession>A0A3M7RG13</accession>
<organism evidence="2 3">
    <name type="scientific">Brachionus plicatilis</name>
    <name type="common">Marine rotifer</name>
    <name type="synonym">Brachionus muelleri</name>
    <dbReference type="NCBI Taxonomy" id="10195"/>
    <lineage>
        <taxon>Eukaryota</taxon>
        <taxon>Metazoa</taxon>
        <taxon>Spiralia</taxon>
        <taxon>Gnathifera</taxon>
        <taxon>Rotifera</taxon>
        <taxon>Eurotatoria</taxon>
        <taxon>Monogononta</taxon>
        <taxon>Pseudotrocha</taxon>
        <taxon>Ploima</taxon>
        <taxon>Brachionidae</taxon>
        <taxon>Brachionus</taxon>
    </lineage>
</organism>
<evidence type="ECO:0000256" key="1">
    <source>
        <dbReference type="SAM" id="Phobius"/>
    </source>
</evidence>
<feature type="transmembrane region" description="Helical" evidence="1">
    <location>
        <begin position="37"/>
        <end position="57"/>
    </location>
</feature>
<keyword evidence="1" id="KW-0812">Transmembrane</keyword>
<reference evidence="2 3" key="1">
    <citation type="journal article" date="2018" name="Sci. Rep.">
        <title>Genomic signatures of local adaptation to the degree of environmental predictability in rotifers.</title>
        <authorList>
            <person name="Franch-Gras L."/>
            <person name="Hahn C."/>
            <person name="Garcia-Roger E.M."/>
            <person name="Carmona M.J."/>
            <person name="Serra M."/>
            <person name="Gomez A."/>
        </authorList>
    </citation>
    <scope>NUCLEOTIDE SEQUENCE [LARGE SCALE GENOMIC DNA]</scope>
    <source>
        <strain evidence="2">HYR1</strain>
    </source>
</reference>
<evidence type="ECO:0000313" key="2">
    <source>
        <dbReference type="EMBL" id="RNA22460.1"/>
    </source>
</evidence>
<sequence>LGKGAEARANIYLFIWYGGGCVPSTLDFTIERCTITLTYYIEYIYLGFLFVEELHLFPRKQLTNTKLRTLLNLWPKIFLQLSCLLFHSLVKLTTLMTFVRDVLPKIVKVPFGVGKSFL</sequence>
<feature type="transmembrane region" description="Helical" evidence="1">
    <location>
        <begin position="77"/>
        <end position="99"/>
    </location>
</feature>
<protein>
    <submittedName>
        <fullName evidence="2">Uncharacterized protein</fullName>
    </submittedName>
</protein>
<feature type="transmembrane region" description="Helical" evidence="1">
    <location>
        <begin position="12"/>
        <end position="30"/>
    </location>
</feature>
<keyword evidence="3" id="KW-1185">Reference proteome</keyword>
<feature type="non-terminal residue" evidence="2">
    <location>
        <position position="1"/>
    </location>
</feature>
<dbReference type="Proteomes" id="UP000276133">
    <property type="component" value="Unassembled WGS sequence"/>
</dbReference>
<gene>
    <name evidence="2" type="ORF">BpHYR1_043047</name>
</gene>
<proteinExistence type="predicted"/>
<keyword evidence="1" id="KW-0472">Membrane</keyword>
<dbReference type="EMBL" id="REGN01003446">
    <property type="protein sequence ID" value="RNA22460.1"/>
    <property type="molecule type" value="Genomic_DNA"/>
</dbReference>
<keyword evidence="1" id="KW-1133">Transmembrane helix</keyword>
<comment type="caution">
    <text evidence="2">The sequence shown here is derived from an EMBL/GenBank/DDBJ whole genome shotgun (WGS) entry which is preliminary data.</text>
</comment>
<dbReference type="AlphaFoldDB" id="A0A3M7RG13"/>
<evidence type="ECO:0000313" key="3">
    <source>
        <dbReference type="Proteomes" id="UP000276133"/>
    </source>
</evidence>
<name>A0A3M7RG13_BRAPC</name>